<evidence type="ECO:0000313" key="2">
    <source>
        <dbReference type="Proteomes" id="UP000190037"/>
    </source>
</evidence>
<name>A0A1T3NM46_9ACTN</name>
<dbReference type="AlphaFoldDB" id="A0A1T3NM46"/>
<comment type="caution">
    <text evidence="1">The sequence shown here is derived from an EMBL/GenBank/DDBJ whole genome shotgun (WGS) entry which is preliminary data.</text>
</comment>
<evidence type="ECO:0000313" key="1">
    <source>
        <dbReference type="EMBL" id="OPC77755.1"/>
    </source>
</evidence>
<dbReference type="EMBL" id="MWQN01000003">
    <property type="protein sequence ID" value="OPC77755.1"/>
    <property type="molecule type" value="Genomic_DNA"/>
</dbReference>
<sequence>MAEHKSEDSSSSLPDRLQPLLDHQFAFERAHLACPHAAGTGNDDTLNHCRAERLRAMHALPVVTGSVLRPV</sequence>
<dbReference type="RefSeq" id="WP_078980847.1">
    <property type="nucleotide sequence ID" value="NZ_MWQN01000003.1"/>
</dbReference>
<keyword evidence="2" id="KW-1185">Reference proteome</keyword>
<protein>
    <submittedName>
        <fullName evidence="1">Uncharacterized protein</fullName>
    </submittedName>
</protein>
<proteinExistence type="predicted"/>
<dbReference type="OrthoDB" id="4355503at2"/>
<gene>
    <name evidence="1" type="ORF">B4N89_36315</name>
</gene>
<reference evidence="1 2" key="1">
    <citation type="submission" date="2017-03" db="EMBL/GenBank/DDBJ databases">
        <title>Draft genome sequence of Streptomyces scabrisporus NF3, endophyte isolated from Amphipterygium adstringens.</title>
        <authorList>
            <person name="Vazquez M."/>
            <person name="Ceapa C.D."/>
            <person name="Rodriguez Luna D."/>
            <person name="Sanchez Esquivel S."/>
        </authorList>
    </citation>
    <scope>NUCLEOTIDE SEQUENCE [LARGE SCALE GENOMIC DNA]</scope>
    <source>
        <strain evidence="1 2">NF3</strain>
    </source>
</reference>
<organism evidence="1 2">
    <name type="scientific">Embleya scabrispora</name>
    <dbReference type="NCBI Taxonomy" id="159449"/>
    <lineage>
        <taxon>Bacteria</taxon>
        <taxon>Bacillati</taxon>
        <taxon>Actinomycetota</taxon>
        <taxon>Actinomycetes</taxon>
        <taxon>Kitasatosporales</taxon>
        <taxon>Streptomycetaceae</taxon>
        <taxon>Embleya</taxon>
    </lineage>
</organism>
<dbReference type="Proteomes" id="UP000190037">
    <property type="component" value="Unassembled WGS sequence"/>
</dbReference>
<accession>A0A1T3NM46</accession>